<reference evidence="2" key="1">
    <citation type="journal article" date="2019" name="Int. J. Syst. Evol. Microbiol.">
        <title>The Global Catalogue of Microorganisms (GCM) 10K type strain sequencing project: providing services to taxonomists for standard genome sequencing and annotation.</title>
        <authorList>
            <consortium name="The Broad Institute Genomics Platform"/>
            <consortium name="The Broad Institute Genome Sequencing Center for Infectious Disease"/>
            <person name="Wu L."/>
            <person name="Ma J."/>
        </authorList>
    </citation>
    <scope>NUCLEOTIDE SEQUENCE [LARGE SCALE GENOMIC DNA]</scope>
    <source>
        <strain evidence="2">CCM 8749</strain>
    </source>
</reference>
<dbReference type="NCBIfam" id="TIGR03696">
    <property type="entry name" value="Rhs_assc_core"/>
    <property type="match status" value="1"/>
</dbReference>
<comment type="caution">
    <text evidence="1">The sequence shown here is derived from an EMBL/GenBank/DDBJ whole genome shotgun (WGS) entry which is preliminary data.</text>
</comment>
<organism evidence="1 2">
    <name type="scientific">Marinicrinis lubricantis</name>
    <dbReference type="NCBI Taxonomy" id="2086470"/>
    <lineage>
        <taxon>Bacteria</taxon>
        <taxon>Bacillati</taxon>
        <taxon>Bacillota</taxon>
        <taxon>Bacilli</taxon>
        <taxon>Bacillales</taxon>
        <taxon>Paenibacillaceae</taxon>
    </lineage>
</organism>
<proteinExistence type="predicted"/>
<accession>A0ABW1IKM5</accession>
<dbReference type="PANTHER" id="PTHR32305:SF15">
    <property type="entry name" value="PROTEIN RHSA-RELATED"/>
    <property type="match status" value="1"/>
</dbReference>
<dbReference type="InterPro" id="IPR022385">
    <property type="entry name" value="Rhs_assc_core"/>
</dbReference>
<dbReference type="PANTHER" id="PTHR32305">
    <property type="match status" value="1"/>
</dbReference>
<evidence type="ECO:0000313" key="1">
    <source>
        <dbReference type="EMBL" id="MFC5985378.1"/>
    </source>
</evidence>
<dbReference type="Proteomes" id="UP001596250">
    <property type="component" value="Unassembled WGS sequence"/>
</dbReference>
<dbReference type="RefSeq" id="WP_379892161.1">
    <property type="nucleotide sequence ID" value="NZ_JBHSQV010000021.1"/>
</dbReference>
<keyword evidence="2" id="KW-1185">Reference proteome</keyword>
<name>A0ABW1IKM5_9BACL</name>
<sequence length="327" mass="36959">MLEKDGRISARYHYDEFGVVLDAKKFDINWAGPDNLFGYTGLGYDYYSDLTYARARYYKPELGRFISEDTYKGDIWNALSQNQYTYVGNNPINFVDPSGHFMQYDENLFPALSLQQRNKILQYQEKWKKAKESNDIKEMQNAHDSALYIRSQILYEVERYNYSTGKKEILNSPFFNRMQITNNGIVADWYFKAEASASFIMNVGTELKIQGNSLSIAINYGTDGSIGGQFSITSGAAIHNSGSEINESLSTGTSLGFGLVTESKFQIDPTDNDWELMLGAGYGLAAKLTPGLPIDAGVNGQWQFTITFMAAPSYPMTYSEWMRHLSN</sequence>
<evidence type="ECO:0000313" key="2">
    <source>
        <dbReference type="Proteomes" id="UP001596250"/>
    </source>
</evidence>
<dbReference type="EMBL" id="JBHSQV010000021">
    <property type="protein sequence ID" value="MFC5985378.1"/>
    <property type="molecule type" value="Genomic_DNA"/>
</dbReference>
<dbReference type="InterPro" id="IPR050708">
    <property type="entry name" value="T6SS_VgrG/RHS"/>
</dbReference>
<gene>
    <name evidence="1" type="ORF">ACFPXP_02820</name>
</gene>
<protein>
    <submittedName>
        <fullName evidence="1">RHS repeat-associated core domain-containing protein</fullName>
    </submittedName>
</protein>
<dbReference type="Gene3D" id="2.180.10.10">
    <property type="entry name" value="RHS repeat-associated core"/>
    <property type="match status" value="1"/>
</dbReference>